<name>A0A3B0SHD7_9ZZZZ</name>
<evidence type="ECO:0000256" key="1">
    <source>
        <dbReference type="ARBA" id="ARBA00022729"/>
    </source>
</evidence>
<keyword evidence="2" id="KW-0472">Membrane</keyword>
<proteinExistence type="predicted"/>
<organism evidence="4">
    <name type="scientific">hydrothermal vent metagenome</name>
    <dbReference type="NCBI Taxonomy" id="652676"/>
    <lineage>
        <taxon>unclassified sequences</taxon>
        <taxon>metagenomes</taxon>
        <taxon>ecological metagenomes</taxon>
    </lineage>
</organism>
<gene>
    <name evidence="4" type="ORF">MNBD_ALPHA07-140</name>
</gene>
<sequence length="151" mass="16589">MFGVKKLVKATVLLLGFGMVSACAAQYQNHGYVPTETEVAELIVDVDTRATVDDVVGPPSTSGILGGGDYYYIRSRVKSFGMFRPKEIERQVLAISFNEDDTIANIERFGLEKGRIVPLSRRITDSSVVGDGFLRQMLNNLANFNPGQLLN</sequence>
<dbReference type="InterPro" id="IPR037873">
    <property type="entry name" value="BamE-like"/>
</dbReference>
<protein>
    <submittedName>
        <fullName evidence="4">Outer membrane beta-barrel assembly protein BamE</fullName>
    </submittedName>
</protein>
<dbReference type="PROSITE" id="PS51257">
    <property type="entry name" value="PROKAR_LIPOPROTEIN"/>
    <property type="match status" value="1"/>
</dbReference>
<evidence type="ECO:0000313" key="4">
    <source>
        <dbReference type="EMBL" id="VAW05641.1"/>
    </source>
</evidence>
<accession>A0A3B0SHD7</accession>
<reference evidence="4" key="1">
    <citation type="submission" date="2018-06" db="EMBL/GenBank/DDBJ databases">
        <authorList>
            <person name="Zhirakovskaya E."/>
        </authorList>
    </citation>
    <scope>NUCLEOTIDE SEQUENCE</scope>
</reference>
<feature type="domain" description="Outer membrane protein assembly factor BamE" evidence="3">
    <location>
        <begin position="31"/>
        <end position="106"/>
    </location>
</feature>
<dbReference type="Pfam" id="PF04355">
    <property type="entry name" value="BamE"/>
    <property type="match status" value="1"/>
</dbReference>
<evidence type="ECO:0000259" key="3">
    <source>
        <dbReference type="Pfam" id="PF04355"/>
    </source>
</evidence>
<dbReference type="Gene3D" id="3.30.1450.10">
    <property type="match status" value="1"/>
</dbReference>
<dbReference type="GO" id="GO:0019867">
    <property type="term" value="C:outer membrane"/>
    <property type="evidence" value="ECO:0007669"/>
    <property type="project" value="InterPro"/>
</dbReference>
<dbReference type="InterPro" id="IPR007450">
    <property type="entry name" value="BamE_dom"/>
</dbReference>
<evidence type="ECO:0000256" key="2">
    <source>
        <dbReference type="ARBA" id="ARBA00023136"/>
    </source>
</evidence>
<dbReference type="AlphaFoldDB" id="A0A3B0SHD7"/>
<keyword evidence="1" id="KW-0732">Signal</keyword>
<dbReference type="EMBL" id="UOEG01000304">
    <property type="protein sequence ID" value="VAW05641.1"/>
    <property type="molecule type" value="Genomic_DNA"/>
</dbReference>